<keyword evidence="3" id="KW-1185">Reference proteome</keyword>
<reference evidence="2 3" key="1">
    <citation type="submission" date="2024-06" db="EMBL/GenBank/DDBJ databases">
        <authorList>
            <person name="Kraege A."/>
            <person name="Thomma B."/>
        </authorList>
    </citation>
    <scope>NUCLEOTIDE SEQUENCE [LARGE SCALE GENOMIC DNA]</scope>
</reference>
<evidence type="ECO:0000313" key="3">
    <source>
        <dbReference type="Proteomes" id="UP001497392"/>
    </source>
</evidence>
<feature type="compositionally biased region" description="Basic and acidic residues" evidence="1">
    <location>
        <begin position="351"/>
        <end position="378"/>
    </location>
</feature>
<comment type="caution">
    <text evidence="2">The sequence shown here is derived from an EMBL/GenBank/DDBJ whole genome shotgun (WGS) entry which is preliminary data.</text>
</comment>
<dbReference type="EMBL" id="CAXHTA020000007">
    <property type="protein sequence ID" value="CAL5222381.1"/>
    <property type="molecule type" value="Genomic_DNA"/>
</dbReference>
<protein>
    <submittedName>
        <fullName evidence="2">G4737 protein</fullName>
    </submittedName>
</protein>
<evidence type="ECO:0000313" key="2">
    <source>
        <dbReference type="EMBL" id="CAL5222381.1"/>
    </source>
</evidence>
<name>A0ABP1FTN8_9CHLO</name>
<feature type="region of interest" description="Disordered" evidence="1">
    <location>
        <begin position="351"/>
        <end position="381"/>
    </location>
</feature>
<dbReference type="Proteomes" id="UP001497392">
    <property type="component" value="Unassembled WGS sequence"/>
</dbReference>
<evidence type="ECO:0000256" key="1">
    <source>
        <dbReference type="SAM" id="MobiDB-lite"/>
    </source>
</evidence>
<dbReference type="PANTHER" id="PTHR38019:SF1">
    <property type="entry name" value="N-ACETYLTRANSFERASE DOMAIN-CONTAINING PROTEIN"/>
    <property type="match status" value="1"/>
</dbReference>
<organism evidence="2 3">
    <name type="scientific">Coccomyxa viridis</name>
    <dbReference type="NCBI Taxonomy" id="1274662"/>
    <lineage>
        <taxon>Eukaryota</taxon>
        <taxon>Viridiplantae</taxon>
        <taxon>Chlorophyta</taxon>
        <taxon>core chlorophytes</taxon>
        <taxon>Trebouxiophyceae</taxon>
        <taxon>Trebouxiophyceae incertae sedis</taxon>
        <taxon>Coccomyxaceae</taxon>
        <taxon>Coccomyxa</taxon>
    </lineage>
</organism>
<accession>A0ABP1FTN8</accession>
<feature type="region of interest" description="Disordered" evidence="1">
    <location>
        <begin position="237"/>
        <end position="273"/>
    </location>
</feature>
<feature type="compositionally biased region" description="Basic and acidic residues" evidence="1">
    <location>
        <begin position="133"/>
        <end position="142"/>
    </location>
</feature>
<dbReference type="PANTHER" id="PTHR38019">
    <property type="entry name" value="KDA ANTIGEN P200, PUTATIVE-RELATED"/>
    <property type="match status" value="1"/>
</dbReference>
<gene>
    <name evidence="2" type="primary">g4737</name>
    <name evidence="2" type="ORF">VP750_LOCUS4040</name>
</gene>
<proteinExistence type="predicted"/>
<sequence>MGVKVRSAFEWLADLQRARADATRGERSKVTIADVIERANALHCTDPSGKGSLEPTSPRSVEACLRLGVEPSELHFMPLDIFLARFRERDLADIAYNHHETVRQERLAALLEERKKMGEVIQQSGSRPTTKGGHKEGAEGGEMVEKEAKRLEVLKRRQERELNQLVHYELMRKALQDKAEAKLAAMEARAEEQRRARAKADAEWRQQQRERELKRAEEERQREKEVKALEAARYAQEQKEAHREAMEERARRRQAHQHEQERRAKAEEARAEAERVLSQQAAELERKKAEMVAREAEREQARQAQAEETFKRNGELRQRAEARIAAALEANAEALRQRRAAFGEKQALTEERALQKEEARQAQEAAKRRQDAESERARRAAYSGALRREADRIAAILAKQRTKDMKVEELHVVREHESACRKLKHRLDLGLKRDKVEAMQRRAAYERDQLLVRIQCDTEKAHELLAQRTALQEQRRAANMEASFQRQKLMQVMDMIKAKKKWDALASGNGHISIDSLIRV</sequence>
<feature type="region of interest" description="Disordered" evidence="1">
    <location>
        <begin position="118"/>
        <end position="142"/>
    </location>
</feature>